<name>A0A4Q0XXI1_9BACT</name>
<dbReference type="AlphaFoldDB" id="A0A4Q0XXI1"/>
<dbReference type="InterPro" id="IPR015422">
    <property type="entry name" value="PyrdxlP-dep_Trfase_small"/>
</dbReference>
<proteinExistence type="predicted"/>
<dbReference type="Proteomes" id="UP000290191">
    <property type="component" value="Unassembled WGS sequence"/>
</dbReference>
<dbReference type="EMBL" id="PDKO01000009">
    <property type="protein sequence ID" value="RXJ62242.1"/>
    <property type="molecule type" value="Genomic_DNA"/>
</dbReference>
<keyword evidence="5" id="KW-1185">Reference proteome</keyword>
<evidence type="ECO:0000256" key="3">
    <source>
        <dbReference type="ARBA" id="ARBA00022898"/>
    </source>
</evidence>
<dbReference type="InterPro" id="IPR015424">
    <property type="entry name" value="PyrdxlP-dep_Trfase"/>
</dbReference>
<dbReference type="STRING" id="877500.GCA_000935065_03395"/>
<evidence type="ECO:0000256" key="2">
    <source>
        <dbReference type="ARBA" id="ARBA00022679"/>
    </source>
</evidence>
<dbReference type="OrthoDB" id="9813612at2"/>
<dbReference type="GO" id="GO:0008483">
    <property type="term" value="F:transaminase activity"/>
    <property type="evidence" value="ECO:0007669"/>
    <property type="project" value="UniProtKB-KW"/>
</dbReference>
<reference evidence="4 5" key="1">
    <citation type="submission" date="2017-10" db="EMBL/GenBank/DDBJ databases">
        <title>Genomics of the genus Arcobacter.</title>
        <authorList>
            <person name="Perez-Cataluna A."/>
            <person name="Figueras M.J."/>
        </authorList>
    </citation>
    <scope>NUCLEOTIDE SEQUENCE [LARGE SCALE GENOMIC DNA]</scope>
    <source>
        <strain evidence="4 5">DSM 24636</strain>
    </source>
</reference>
<sequence length="310" mass="36879">MIDFSTRVNFLKPNIQIDYNNISKSDYIEVLQLLKKRYEISAKNIELFNGYSSAIYSILKFLKLKYCFIYSPCSLEYKKAASNLEYEVRLINRFENLFLPVKERSVVIFANPSYLDGTYYDLQNLFKYWQSKDATVIIDETLLDFCKESSAVHYLKEYEKLYILKDFSNYYSNDNLNLSSIFSKEENIELLRKYEPEDKLSIYDMKYLEESLKDKEFKLISNAVNIKNRVELEKVFSSCKFVDFLFHSSCNSLLIKLKDISSKEFRHRLEKRGIKTYNCLKYDFIDDSFINIYVGSKSSIKRLEEVLYVI</sequence>
<dbReference type="InterPro" id="IPR050106">
    <property type="entry name" value="HistidinolP_aminotransfase"/>
</dbReference>
<dbReference type="SUPFAM" id="SSF53383">
    <property type="entry name" value="PLP-dependent transferases"/>
    <property type="match status" value="1"/>
</dbReference>
<dbReference type="InterPro" id="IPR015421">
    <property type="entry name" value="PyrdxlP-dep_Trfase_major"/>
</dbReference>
<dbReference type="Gene3D" id="3.40.640.10">
    <property type="entry name" value="Type I PLP-dependent aspartate aminotransferase-like (Major domain)"/>
    <property type="match status" value="1"/>
</dbReference>
<accession>A0A4Q0XXI1</accession>
<dbReference type="PANTHER" id="PTHR43643">
    <property type="entry name" value="HISTIDINOL-PHOSPHATE AMINOTRANSFERASE 2"/>
    <property type="match status" value="1"/>
</dbReference>
<dbReference type="Gene3D" id="3.90.1150.10">
    <property type="entry name" value="Aspartate Aminotransferase, domain 1"/>
    <property type="match status" value="1"/>
</dbReference>
<dbReference type="RefSeq" id="WP_129082474.1">
    <property type="nucleotide sequence ID" value="NZ_CP041070.1"/>
</dbReference>
<comment type="caution">
    <text evidence="4">The sequence shown here is derived from an EMBL/GenBank/DDBJ whole genome shotgun (WGS) entry which is preliminary data.</text>
</comment>
<keyword evidence="2 4" id="KW-0808">Transferase</keyword>
<evidence type="ECO:0000313" key="4">
    <source>
        <dbReference type="EMBL" id="RXJ62242.1"/>
    </source>
</evidence>
<evidence type="ECO:0000313" key="5">
    <source>
        <dbReference type="Proteomes" id="UP000290191"/>
    </source>
</evidence>
<dbReference type="PANTHER" id="PTHR43643:SF3">
    <property type="entry name" value="HISTIDINOL-PHOSPHATE AMINOTRANSFERASE"/>
    <property type="match status" value="1"/>
</dbReference>
<organism evidence="4 5">
    <name type="scientific">Halarcobacter anaerophilus</name>
    <dbReference type="NCBI Taxonomy" id="877500"/>
    <lineage>
        <taxon>Bacteria</taxon>
        <taxon>Pseudomonadati</taxon>
        <taxon>Campylobacterota</taxon>
        <taxon>Epsilonproteobacteria</taxon>
        <taxon>Campylobacterales</taxon>
        <taxon>Arcobacteraceae</taxon>
        <taxon>Halarcobacter</taxon>
    </lineage>
</organism>
<protein>
    <submittedName>
        <fullName evidence="4">Aminotransferase class I/II</fullName>
    </submittedName>
</protein>
<gene>
    <name evidence="4" type="ORF">CRV06_10795</name>
</gene>
<keyword evidence="3" id="KW-0663">Pyridoxal phosphate</keyword>
<keyword evidence="1 4" id="KW-0032">Aminotransferase</keyword>
<evidence type="ECO:0000256" key="1">
    <source>
        <dbReference type="ARBA" id="ARBA00022576"/>
    </source>
</evidence>